<proteinExistence type="predicted"/>
<dbReference type="EMBL" id="CAXAMN010021136">
    <property type="protein sequence ID" value="CAK9057250.1"/>
    <property type="molecule type" value="Genomic_DNA"/>
</dbReference>
<accession>A0ABP0N0C5</accession>
<name>A0ABP0N0C5_9DINO</name>
<comment type="caution">
    <text evidence="1">The sequence shown here is derived from an EMBL/GenBank/DDBJ whole genome shotgun (WGS) entry which is preliminary data.</text>
</comment>
<sequence length="484" mass="53669">MARHCCLVFLLIATQAHKVQRNVALRGGGVHDHQLRVCNAYAYEAAVDILVGEDKLTKDKPLPYRQCHDFQVLLQANDRLDFRIGNATTGTFSVSELPPTDALLLLVVFRHDVESTAVSFESHVFIPAKTPQVAIIDTFLGTSDFKPVIWDGNQTEKLRFGRVISVNPGKYTIQLQNEENETEDAVSMETRPGENYVALRIGARVQHGPSFREELITFPQAKADMFGRSTAFMAVASKEEKEVHFRSRASPRLRVCHAFPSDEPMSVAWRDMVLTGDQPLTYKTCRDLQAAALKVGEELHIGLRNGPSNTFQISDFPEGEPEGTLLLVCFRRGRSTLDLEFHSHAFAPTRNSSAQMAILDTYDGPVKSEMSELHVGRAGEVNAGGGETVSFDSIVTVNPGDYKLWLVEDSKTKDEVGFEVEALSSYVVLRVGGEAHESSGNKEFPQELVVFPYTELSSDIFHRHRSSASSMAVPLLALLALWAM</sequence>
<reference evidence="1 2" key="1">
    <citation type="submission" date="2024-02" db="EMBL/GenBank/DDBJ databases">
        <authorList>
            <person name="Chen Y."/>
            <person name="Shah S."/>
            <person name="Dougan E. K."/>
            <person name="Thang M."/>
            <person name="Chan C."/>
        </authorList>
    </citation>
    <scope>NUCLEOTIDE SEQUENCE [LARGE SCALE GENOMIC DNA]</scope>
</reference>
<protein>
    <submittedName>
        <fullName evidence="1">Uncharacterized protein</fullName>
    </submittedName>
</protein>
<evidence type="ECO:0000313" key="2">
    <source>
        <dbReference type="Proteomes" id="UP001642484"/>
    </source>
</evidence>
<gene>
    <name evidence="1" type="ORF">CCMP2556_LOCUS28275</name>
</gene>
<evidence type="ECO:0000313" key="1">
    <source>
        <dbReference type="EMBL" id="CAK9057250.1"/>
    </source>
</evidence>
<dbReference type="Proteomes" id="UP001642484">
    <property type="component" value="Unassembled WGS sequence"/>
</dbReference>
<keyword evidence="2" id="KW-1185">Reference proteome</keyword>
<organism evidence="1 2">
    <name type="scientific">Durusdinium trenchii</name>
    <dbReference type="NCBI Taxonomy" id="1381693"/>
    <lineage>
        <taxon>Eukaryota</taxon>
        <taxon>Sar</taxon>
        <taxon>Alveolata</taxon>
        <taxon>Dinophyceae</taxon>
        <taxon>Suessiales</taxon>
        <taxon>Symbiodiniaceae</taxon>
        <taxon>Durusdinium</taxon>
    </lineage>
</organism>